<dbReference type="SUPFAM" id="SSF47616">
    <property type="entry name" value="GST C-terminal domain-like"/>
    <property type="match status" value="1"/>
</dbReference>
<keyword evidence="8" id="KW-1185">Reference proteome</keyword>
<dbReference type="PANTHER" id="PTHR43900:SF3">
    <property type="entry name" value="GLUTATHIONE S-TRANSFERASE RHO"/>
    <property type="match status" value="1"/>
</dbReference>
<evidence type="ECO:0000256" key="3">
    <source>
        <dbReference type="ARBA" id="ARBA00047960"/>
    </source>
</evidence>
<comment type="catalytic activity">
    <reaction evidence="3">
        <text>RX + glutathione = an S-substituted glutathione + a halide anion + H(+)</text>
        <dbReference type="Rhea" id="RHEA:16437"/>
        <dbReference type="ChEBI" id="CHEBI:15378"/>
        <dbReference type="ChEBI" id="CHEBI:16042"/>
        <dbReference type="ChEBI" id="CHEBI:17792"/>
        <dbReference type="ChEBI" id="CHEBI:57925"/>
        <dbReference type="ChEBI" id="CHEBI:90779"/>
        <dbReference type="EC" id="2.5.1.18"/>
    </reaction>
</comment>
<dbReference type="GO" id="GO:0043295">
    <property type="term" value="F:glutathione binding"/>
    <property type="evidence" value="ECO:0007669"/>
    <property type="project" value="TreeGrafter"/>
</dbReference>
<evidence type="ECO:0000256" key="1">
    <source>
        <dbReference type="ARBA" id="ARBA00012452"/>
    </source>
</evidence>
<evidence type="ECO:0000313" key="7">
    <source>
        <dbReference type="EMBL" id="TFK98082.1"/>
    </source>
</evidence>
<dbReference type="InterPro" id="IPR004045">
    <property type="entry name" value="Glutathione_S-Trfase_N"/>
</dbReference>
<keyword evidence="2" id="KW-0808">Transferase</keyword>
<dbReference type="Pfam" id="PF02798">
    <property type="entry name" value="GST_N"/>
    <property type="match status" value="1"/>
</dbReference>
<dbReference type="CDD" id="cd03053">
    <property type="entry name" value="GST_N_Phi"/>
    <property type="match status" value="1"/>
</dbReference>
<gene>
    <name evidence="7" type="ORF">BDV98DRAFT_629342</name>
</gene>
<dbReference type="PROSITE" id="PS50404">
    <property type="entry name" value="GST_NTER"/>
    <property type="match status" value="1"/>
</dbReference>
<evidence type="ECO:0000256" key="2">
    <source>
        <dbReference type="ARBA" id="ARBA00022679"/>
    </source>
</evidence>
<dbReference type="EC" id="2.5.1.18" evidence="1"/>
<organism evidence="7 8">
    <name type="scientific">Pterulicium gracile</name>
    <dbReference type="NCBI Taxonomy" id="1884261"/>
    <lineage>
        <taxon>Eukaryota</taxon>
        <taxon>Fungi</taxon>
        <taxon>Dikarya</taxon>
        <taxon>Basidiomycota</taxon>
        <taxon>Agaricomycotina</taxon>
        <taxon>Agaricomycetes</taxon>
        <taxon>Agaricomycetidae</taxon>
        <taxon>Agaricales</taxon>
        <taxon>Pleurotineae</taxon>
        <taxon>Pterulaceae</taxon>
        <taxon>Pterulicium</taxon>
    </lineage>
</organism>
<protein>
    <recommendedName>
        <fullName evidence="1">glutathione transferase</fullName>
        <ecNumber evidence="1">2.5.1.18</ecNumber>
    </recommendedName>
</protein>
<dbReference type="FunFam" id="3.40.30.10:FF:000016">
    <property type="entry name" value="Glutathione S-transferase F2"/>
    <property type="match status" value="1"/>
</dbReference>
<evidence type="ECO:0000259" key="5">
    <source>
        <dbReference type="PROSITE" id="PS50404"/>
    </source>
</evidence>
<dbReference type="SFLD" id="SFLDS00019">
    <property type="entry name" value="Glutathione_Transferase_(cytos"/>
    <property type="match status" value="1"/>
</dbReference>
<accession>A0A5C3Q7X2</accession>
<dbReference type="InterPro" id="IPR036249">
    <property type="entry name" value="Thioredoxin-like_sf"/>
</dbReference>
<dbReference type="GO" id="GO:0004364">
    <property type="term" value="F:glutathione transferase activity"/>
    <property type="evidence" value="ECO:0007669"/>
    <property type="project" value="UniProtKB-EC"/>
</dbReference>
<evidence type="ECO:0000313" key="8">
    <source>
        <dbReference type="Proteomes" id="UP000305067"/>
    </source>
</evidence>
<dbReference type="InterPro" id="IPR036282">
    <property type="entry name" value="Glutathione-S-Trfase_C_sf"/>
</dbReference>
<dbReference type="Pfam" id="PF00043">
    <property type="entry name" value="GST_C"/>
    <property type="match status" value="1"/>
</dbReference>
<evidence type="ECO:0000259" key="6">
    <source>
        <dbReference type="PROSITE" id="PS50405"/>
    </source>
</evidence>
<dbReference type="Gene3D" id="3.40.30.10">
    <property type="entry name" value="Glutaredoxin"/>
    <property type="match status" value="1"/>
</dbReference>
<feature type="domain" description="GST N-terminal" evidence="5">
    <location>
        <begin position="1"/>
        <end position="82"/>
    </location>
</feature>
<dbReference type="SFLD" id="SFLDG00358">
    <property type="entry name" value="Main_(cytGST)"/>
    <property type="match status" value="1"/>
</dbReference>
<dbReference type="Gene3D" id="1.20.1050.10">
    <property type="match status" value="1"/>
</dbReference>
<dbReference type="PROSITE" id="PS50405">
    <property type="entry name" value="GST_CTER"/>
    <property type="match status" value="1"/>
</dbReference>
<dbReference type="InterPro" id="IPR010987">
    <property type="entry name" value="Glutathione-S-Trfase_C-like"/>
</dbReference>
<dbReference type="STRING" id="1884261.A0A5C3Q7X2"/>
<dbReference type="InterPro" id="IPR004046">
    <property type="entry name" value="GST_C"/>
</dbReference>
<dbReference type="Proteomes" id="UP000305067">
    <property type="component" value="Unassembled WGS sequence"/>
</dbReference>
<dbReference type="InterPro" id="IPR040079">
    <property type="entry name" value="Glutathione_S-Trfase"/>
</dbReference>
<sequence length="225" mass="25104">MSLKLHGISMSTCSKRVGIILHEKRIPFTLVPVDFASGQHKSPEHLKIQPFGQVPILEDDGFFLFESRAISKYLATKYAALGTPGLVPDFKDLKAAAKFEQASSVESFDFEAVASPILVDGFFAKFKNPAHIPDQAFINKQAETLEGKLDGYERILTKQKYLAGDNITVVDLFHLPHATLLPAVLGKDLLDNEKRPHVAKWWKELQARPSWAAVKDGVNSTERYD</sequence>
<dbReference type="SUPFAM" id="SSF52833">
    <property type="entry name" value="Thioredoxin-like"/>
    <property type="match status" value="1"/>
</dbReference>
<name>A0A5C3Q7X2_9AGAR</name>
<dbReference type="AlphaFoldDB" id="A0A5C3Q7X2"/>
<evidence type="ECO:0000256" key="4">
    <source>
        <dbReference type="RuleBase" id="RU003494"/>
    </source>
</evidence>
<dbReference type="GO" id="GO:0005737">
    <property type="term" value="C:cytoplasm"/>
    <property type="evidence" value="ECO:0007669"/>
    <property type="project" value="TreeGrafter"/>
</dbReference>
<dbReference type="GO" id="GO:0006749">
    <property type="term" value="P:glutathione metabolic process"/>
    <property type="evidence" value="ECO:0007669"/>
    <property type="project" value="TreeGrafter"/>
</dbReference>
<proteinExistence type="inferred from homology"/>
<comment type="similarity">
    <text evidence="4">Belongs to the GST superfamily.</text>
</comment>
<dbReference type="PANTHER" id="PTHR43900">
    <property type="entry name" value="GLUTATHIONE S-TRANSFERASE RHO"/>
    <property type="match status" value="1"/>
</dbReference>
<dbReference type="OrthoDB" id="249703at2759"/>
<dbReference type="EMBL" id="ML178842">
    <property type="protein sequence ID" value="TFK98082.1"/>
    <property type="molecule type" value="Genomic_DNA"/>
</dbReference>
<feature type="domain" description="GST C-terminal" evidence="6">
    <location>
        <begin position="92"/>
        <end position="225"/>
    </location>
</feature>
<reference evidence="7 8" key="1">
    <citation type="journal article" date="2019" name="Nat. Ecol. Evol.">
        <title>Megaphylogeny resolves global patterns of mushroom evolution.</title>
        <authorList>
            <person name="Varga T."/>
            <person name="Krizsan K."/>
            <person name="Foldi C."/>
            <person name="Dima B."/>
            <person name="Sanchez-Garcia M."/>
            <person name="Sanchez-Ramirez S."/>
            <person name="Szollosi G.J."/>
            <person name="Szarkandi J.G."/>
            <person name="Papp V."/>
            <person name="Albert L."/>
            <person name="Andreopoulos W."/>
            <person name="Angelini C."/>
            <person name="Antonin V."/>
            <person name="Barry K.W."/>
            <person name="Bougher N.L."/>
            <person name="Buchanan P."/>
            <person name="Buyck B."/>
            <person name="Bense V."/>
            <person name="Catcheside P."/>
            <person name="Chovatia M."/>
            <person name="Cooper J."/>
            <person name="Damon W."/>
            <person name="Desjardin D."/>
            <person name="Finy P."/>
            <person name="Geml J."/>
            <person name="Haridas S."/>
            <person name="Hughes K."/>
            <person name="Justo A."/>
            <person name="Karasinski D."/>
            <person name="Kautmanova I."/>
            <person name="Kiss B."/>
            <person name="Kocsube S."/>
            <person name="Kotiranta H."/>
            <person name="LaButti K.M."/>
            <person name="Lechner B.E."/>
            <person name="Liimatainen K."/>
            <person name="Lipzen A."/>
            <person name="Lukacs Z."/>
            <person name="Mihaltcheva S."/>
            <person name="Morgado L.N."/>
            <person name="Niskanen T."/>
            <person name="Noordeloos M.E."/>
            <person name="Ohm R.A."/>
            <person name="Ortiz-Santana B."/>
            <person name="Ovrebo C."/>
            <person name="Racz N."/>
            <person name="Riley R."/>
            <person name="Savchenko A."/>
            <person name="Shiryaev A."/>
            <person name="Soop K."/>
            <person name="Spirin V."/>
            <person name="Szebenyi C."/>
            <person name="Tomsovsky M."/>
            <person name="Tulloss R.E."/>
            <person name="Uehling J."/>
            <person name="Grigoriev I.V."/>
            <person name="Vagvolgyi C."/>
            <person name="Papp T."/>
            <person name="Martin F.M."/>
            <person name="Miettinen O."/>
            <person name="Hibbett D.S."/>
            <person name="Nagy L.G."/>
        </authorList>
    </citation>
    <scope>NUCLEOTIDE SEQUENCE [LARGE SCALE GENOMIC DNA]</scope>
    <source>
        <strain evidence="7 8">CBS 309.79</strain>
    </source>
</reference>
<dbReference type="SFLD" id="SFLDG01154">
    <property type="entry name" value="Main.5:_Phi-like"/>
    <property type="match status" value="1"/>
</dbReference>